<dbReference type="InterPro" id="IPR013320">
    <property type="entry name" value="ConA-like_dom_sf"/>
</dbReference>
<reference evidence="5" key="1">
    <citation type="submission" date="2022-11" db="UniProtKB">
        <authorList>
            <consortium name="WormBaseParasite"/>
        </authorList>
    </citation>
    <scope>IDENTIFICATION</scope>
</reference>
<dbReference type="GO" id="GO:0004553">
    <property type="term" value="F:hydrolase activity, hydrolyzing O-glycosyl compounds"/>
    <property type="evidence" value="ECO:0007669"/>
    <property type="project" value="InterPro"/>
</dbReference>
<comment type="similarity">
    <text evidence="1">Belongs to the glycosyl hydrolase 16 family.</text>
</comment>
<evidence type="ECO:0000256" key="1">
    <source>
        <dbReference type="ARBA" id="ARBA00006865"/>
    </source>
</evidence>
<proteinExistence type="inferred from homology"/>
<dbReference type="PANTHER" id="PTHR10963:SF55">
    <property type="entry name" value="GLYCOSIDE HYDROLASE FAMILY 16 PROTEIN"/>
    <property type="match status" value="1"/>
</dbReference>
<evidence type="ECO:0000313" key="5">
    <source>
        <dbReference type="WBParaSite" id="PSAMB.scaffold219size64458.g3434.t1"/>
    </source>
</evidence>
<dbReference type="PROSITE" id="PS51762">
    <property type="entry name" value="GH16_2"/>
    <property type="match status" value="1"/>
</dbReference>
<keyword evidence="4" id="KW-1185">Reference proteome</keyword>
<dbReference type="Pfam" id="PF00722">
    <property type="entry name" value="Glyco_hydro_16"/>
    <property type="match status" value="1"/>
</dbReference>
<evidence type="ECO:0000259" key="3">
    <source>
        <dbReference type="PROSITE" id="PS51762"/>
    </source>
</evidence>
<feature type="domain" description="GH16" evidence="3">
    <location>
        <begin position="22"/>
        <end position="307"/>
    </location>
</feature>
<organism evidence="4 5">
    <name type="scientific">Plectus sambesii</name>
    <dbReference type="NCBI Taxonomy" id="2011161"/>
    <lineage>
        <taxon>Eukaryota</taxon>
        <taxon>Metazoa</taxon>
        <taxon>Ecdysozoa</taxon>
        <taxon>Nematoda</taxon>
        <taxon>Chromadorea</taxon>
        <taxon>Plectida</taxon>
        <taxon>Plectina</taxon>
        <taxon>Plectoidea</taxon>
        <taxon>Plectidae</taxon>
        <taxon>Plectus</taxon>
    </lineage>
</organism>
<dbReference type="WBParaSite" id="PSAMB.scaffold219size64458.g3434.t1">
    <property type="protein sequence ID" value="PSAMB.scaffold219size64458.g3434.t1"/>
    <property type="gene ID" value="PSAMB.scaffold219size64458.g3434"/>
</dbReference>
<dbReference type="SUPFAM" id="SSF49899">
    <property type="entry name" value="Concanavalin A-like lectins/glucanases"/>
    <property type="match status" value="1"/>
</dbReference>
<name>A0A914VMW9_9BILA</name>
<dbReference type="InterPro" id="IPR000757">
    <property type="entry name" value="Beta-glucanase-like"/>
</dbReference>
<feature type="signal peptide" evidence="2">
    <location>
        <begin position="1"/>
        <end position="19"/>
    </location>
</feature>
<dbReference type="InterPro" id="IPR050546">
    <property type="entry name" value="Glycosyl_Hydrlase_16"/>
</dbReference>
<dbReference type="AlphaFoldDB" id="A0A914VMW9"/>
<evidence type="ECO:0000313" key="4">
    <source>
        <dbReference type="Proteomes" id="UP000887566"/>
    </source>
</evidence>
<keyword evidence="2" id="KW-0732">Signal</keyword>
<evidence type="ECO:0000256" key="2">
    <source>
        <dbReference type="SAM" id="SignalP"/>
    </source>
</evidence>
<dbReference type="GO" id="GO:0005975">
    <property type="term" value="P:carbohydrate metabolic process"/>
    <property type="evidence" value="ECO:0007669"/>
    <property type="project" value="InterPro"/>
</dbReference>
<dbReference type="Gene3D" id="2.60.120.200">
    <property type="match status" value="1"/>
</dbReference>
<protein>
    <submittedName>
        <fullName evidence="5">GH16 domain-containing protein</fullName>
    </submittedName>
</protein>
<sequence length="307" mass="35519">MSALKAAVFIFTAISAAVAFELYEATSPPPVGRWRQVWRDDFNSFDNNPRTNKKWSFDQGNDWANTEMGWGNNEYQYYTTNRKNIRAENGNLIIEVQVETNNKPRSKHGVEFDLTSARIKTSGKASWGANHRFIARAKLPSGRGTWPAFWMLPQPQYPGDPGASWPRGGEIDIMERWAKAPNMMSSATHCLGTDGKTKRSTVKQIHVNNGLWYFAQYHNYEVQHRRDRLDFFIDGRWIYGVTRAGCRAAGIGWPFEDRKFYLLLNLALIEYNFNFKQRKWEMINAIKHTAPVNRQLIVDYVVVEQLI</sequence>
<dbReference type="PANTHER" id="PTHR10963">
    <property type="entry name" value="GLYCOSYL HYDROLASE-RELATED"/>
    <property type="match status" value="1"/>
</dbReference>
<dbReference type="CDD" id="cd08023">
    <property type="entry name" value="GH16_laminarinase_like"/>
    <property type="match status" value="1"/>
</dbReference>
<feature type="chain" id="PRO_5037710264" evidence="2">
    <location>
        <begin position="20"/>
        <end position="307"/>
    </location>
</feature>
<dbReference type="Proteomes" id="UP000887566">
    <property type="component" value="Unplaced"/>
</dbReference>
<accession>A0A914VMW9</accession>